<dbReference type="Gene3D" id="1.25.40.10">
    <property type="entry name" value="Tetratricopeptide repeat domain"/>
    <property type="match status" value="1"/>
</dbReference>
<dbReference type="EMBL" id="DS027049">
    <property type="protein sequence ID" value="EAW13119.1"/>
    <property type="molecule type" value="Genomic_DNA"/>
</dbReference>
<evidence type="ECO:0000313" key="5">
    <source>
        <dbReference type="EMBL" id="EAW13119.1"/>
    </source>
</evidence>
<dbReference type="RefSeq" id="XP_001274545.1">
    <property type="nucleotide sequence ID" value="XM_001274544.1"/>
</dbReference>
<keyword evidence="6" id="KW-1185">Reference proteome</keyword>
<reference evidence="5 6" key="1">
    <citation type="journal article" date="2008" name="PLoS Genet.">
        <title>Genomic islands in the pathogenic filamentous fungus Aspergillus fumigatus.</title>
        <authorList>
            <person name="Fedorova N.D."/>
            <person name="Khaldi N."/>
            <person name="Joardar V.S."/>
            <person name="Maiti R."/>
            <person name="Amedeo P."/>
            <person name="Anderson M.J."/>
            <person name="Crabtree J."/>
            <person name="Silva J.C."/>
            <person name="Badger J.H."/>
            <person name="Albarraq A."/>
            <person name="Angiuoli S."/>
            <person name="Bussey H."/>
            <person name="Bowyer P."/>
            <person name="Cotty P.J."/>
            <person name="Dyer P.S."/>
            <person name="Egan A."/>
            <person name="Galens K."/>
            <person name="Fraser-Liggett C.M."/>
            <person name="Haas B.J."/>
            <person name="Inman J.M."/>
            <person name="Kent R."/>
            <person name="Lemieux S."/>
            <person name="Malavazi I."/>
            <person name="Orvis J."/>
            <person name="Roemer T."/>
            <person name="Ronning C.M."/>
            <person name="Sundaram J.P."/>
            <person name="Sutton G."/>
            <person name="Turner G."/>
            <person name="Venter J.C."/>
            <person name="White O.R."/>
            <person name="Whitty B.R."/>
            <person name="Youngman P."/>
            <person name="Wolfe K.H."/>
            <person name="Goldman G.H."/>
            <person name="Wortman J.R."/>
            <person name="Jiang B."/>
            <person name="Denning D.W."/>
            <person name="Nierman W.C."/>
        </authorList>
    </citation>
    <scope>NUCLEOTIDE SEQUENCE [LARGE SCALE GENOMIC DNA]</scope>
    <source>
        <strain evidence="6">ATCC 1007 / CBS 513.65 / DSM 816 / NCTC 3887 / NRRL 1</strain>
    </source>
</reference>
<accession>A1CBK1</accession>
<dbReference type="AlphaFoldDB" id="A1CBK1"/>
<protein>
    <recommendedName>
        <fullName evidence="7">Mitochondrial ATPase expression-domain-containing protein</fullName>
    </recommendedName>
</protein>
<gene>
    <name evidence="5" type="ORF">ACLA_015610</name>
</gene>
<dbReference type="HOGENOM" id="CLU_018824_0_0_1"/>
<dbReference type="GO" id="GO:0005739">
    <property type="term" value="C:mitochondrion"/>
    <property type="evidence" value="ECO:0007669"/>
    <property type="project" value="UniProtKB-SubCell"/>
</dbReference>
<dbReference type="GeneID" id="4706827"/>
<dbReference type="Proteomes" id="UP000006701">
    <property type="component" value="Unassembled WGS sequence"/>
</dbReference>
<evidence type="ECO:0000256" key="2">
    <source>
        <dbReference type="ARBA" id="ARBA00022946"/>
    </source>
</evidence>
<evidence type="ECO:0000313" key="6">
    <source>
        <dbReference type="Proteomes" id="UP000006701"/>
    </source>
</evidence>
<proteinExistence type="predicted"/>
<feature type="compositionally biased region" description="Basic and acidic residues" evidence="4">
    <location>
        <begin position="719"/>
        <end position="730"/>
    </location>
</feature>
<dbReference type="Pfam" id="PF12921">
    <property type="entry name" value="ATP13"/>
    <property type="match status" value="1"/>
</dbReference>
<dbReference type="VEuPathDB" id="FungiDB:ACLA_015610"/>
<dbReference type="eggNOG" id="ENOG502SN7Z">
    <property type="taxonomic scope" value="Eukaryota"/>
</dbReference>
<keyword evidence="3" id="KW-0496">Mitochondrion</keyword>
<evidence type="ECO:0000256" key="1">
    <source>
        <dbReference type="ARBA" id="ARBA00004173"/>
    </source>
</evidence>
<dbReference type="InterPro" id="IPR024319">
    <property type="entry name" value="ATPase_expression_mit"/>
</dbReference>
<evidence type="ECO:0000256" key="4">
    <source>
        <dbReference type="SAM" id="MobiDB-lite"/>
    </source>
</evidence>
<name>A1CBK1_ASPCL</name>
<dbReference type="STRING" id="344612.A1CBK1"/>
<feature type="region of interest" description="Disordered" evidence="4">
    <location>
        <begin position="41"/>
        <end position="77"/>
    </location>
</feature>
<dbReference type="OMA" id="NYYMEAK"/>
<dbReference type="InterPro" id="IPR011990">
    <property type="entry name" value="TPR-like_helical_dom_sf"/>
</dbReference>
<comment type="subcellular location">
    <subcellularLocation>
        <location evidence="1">Mitochondrion</location>
    </subcellularLocation>
</comment>
<sequence length="743" mass="84011">MLRYIIGRYGRSDGSSRLVGSASGSTPAAKLLQRRSLASHPHSFAPNDVEEEHHHHHHHGKQQQQQSSQSPRRDNGHQYSQFHAIRSVQSSVGVLEGPNQAPRTPIKNLNALKNAFFAIVRDGQPDQVMKALLDPQFETVVGELPESTFVEVFCLLSPAYFVDPFRGIYRPIHPFAVELKGYRALEAIFDEFACNLASIIATRRAAGHTLGLAEYAHLLDCARSIGDALMADHVWHAMTEDGVVPDVRCYNYYMEAKVWDMAYTGREKYHLRMTPYAYRKRRFYSPNVGWNGFRTAERSVRQEVLQIFNEMMEEGTSGDEATFVNVMLASARVGHVTGIKNILKTVWNVDVDALVAGQGDPTGLPSAMDYDRSSPMYPTSRLLFAIAHAFGNNNDIAGALRAIDFISTSYKIPVPEEVWLELLERSFVLSRPRFGFDADRNAKGKVPYEFLSTLVQTMTAEPFLVRPTIEMYHIQAKIAWDQAKLSDFKQHMESAYTLLEETRRKRRVARSIIQKYLGPPPSSTRTRKPSINHTLLQSRAFAEAVHAYDILRMRTAQQTILVERLARLLLIRRRWVGRDNPAWERHLLPRALEEWRDFLPNSIVYSTRGGKIQLHGGTHWGQRLLNTHQRIPLRRPTVDNGLVLERGARELDDDFVWAQYPAELRSLDLPAVQRLFWGVEERIVNTPRTVVAEEAVGPDAVGSRASDAAHVAELPGSKKPVENGGWRDGDETVDPASGDWIVA</sequence>
<dbReference type="KEGG" id="act:ACLA_015610"/>
<feature type="region of interest" description="Disordered" evidence="4">
    <location>
        <begin position="716"/>
        <end position="743"/>
    </location>
</feature>
<dbReference type="OrthoDB" id="185373at2759"/>
<evidence type="ECO:0000256" key="3">
    <source>
        <dbReference type="ARBA" id="ARBA00023128"/>
    </source>
</evidence>
<organism evidence="5 6">
    <name type="scientific">Aspergillus clavatus (strain ATCC 1007 / CBS 513.65 / DSM 816 / NCTC 3887 / NRRL 1 / QM 1276 / 107)</name>
    <dbReference type="NCBI Taxonomy" id="344612"/>
    <lineage>
        <taxon>Eukaryota</taxon>
        <taxon>Fungi</taxon>
        <taxon>Dikarya</taxon>
        <taxon>Ascomycota</taxon>
        <taxon>Pezizomycotina</taxon>
        <taxon>Eurotiomycetes</taxon>
        <taxon>Eurotiomycetidae</taxon>
        <taxon>Eurotiales</taxon>
        <taxon>Aspergillaceae</taxon>
        <taxon>Aspergillus</taxon>
        <taxon>Aspergillus subgen. Fumigati</taxon>
    </lineage>
</organism>
<evidence type="ECO:0008006" key="7">
    <source>
        <dbReference type="Google" id="ProtNLM"/>
    </source>
</evidence>
<keyword evidence="2" id="KW-0809">Transit peptide</keyword>